<feature type="transmembrane region" description="Helical" evidence="6">
    <location>
        <begin position="369"/>
        <end position="394"/>
    </location>
</feature>
<protein>
    <recommendedName>
        <fullName evidence="9">C4-dicarboxylate ABC transporter</fullName>
    </recommendedName>
</protein>
<dbReference type="STRING" id="156892.BM477_07365"/>
<evidence type="ECO:0000256" key="1">
    <source>
        <dbReference type="ARBA" id="ARBA00004651"/>
    </source>
</evidence>
<keyword evidence="3 6" id="KW-0812">Transmembrane</keyword>
<keyword evidence="2" id="KW-1003">Cell membrane</keyword>
<dbReference type="OrthoDB" id="9342495at2"/>
<accession>A0A1Q5PJX1</accession>
<dbReference type="GO" id="GO:0005886">
    <property type="term" value="C:plasma membrane"/>
    <property type="evidence" value="ECO:0007669"/>
    <property type="project" value="UniProtKB-SubCell"/>
</dbReference>
<evidence type="ECO:0000256" key="2">
    <source>
        <dbReference type="ARBA" id="ARBA00022475"/>
    </source>
</evidence>
<dbReference type="PANTHER" id="PTHR43652:SF6">
    <property type="entry name" value="ARGININE REPRESSOR"/>
    <property type="match status" value="1"/>
</dbReference>
<evidence type="ECO:0000256" key="6">
    <source>
        <dbReference type="SAM" id="Phobius"/>
    </source>
</evidence>
<keyword evidence="4 6" id="KW-1133">Transmembrane helix</keyword>
<dbReference type="PANTHER" id="PTHR43652">
    <property type="entry name" value="BASIC AMINO ACID ANTIPORTER YFCC-RELATED"/>
    <property type="match status" value="1"/>
</dbReference>
<evidence type="ECO:0000256" key="4">
    <source>
        <dbReference type="ARBA" id="ARBA00022989"/>
    </source>
</evidence>
<feature type="transmembrane region" description="Helical" evidence="6">
    <location>
        <begin position="499"/>
        <end position="522"/>
    </location>
</feature>
<feature type="transmembrane region" description="Helical" evidence="6">
    <location>
        <begin position="468"/>
        <end position="487"/>
    </location>
</feature>
<evidence type="ECO:0008006" key="9">
    <source>
        <dbReference type="Google" id="ProtNLM"/>
    </source>
</evidence>
<gene>
    <name evidence="7" type="ORF">BM477_07365</name>
</gene>
<comment type="subcellular location">
    <subcellularLocation>
        <location evidence="1">Cell membrane</location>
        <topology evidence="1">Multi-pass membrane protein</topology>
    </subcellularLocation>
</comment>
<evidence type="ECO:0000256" key="5">
    <source>
        <dbReference type="ARBA" id="ARBA00023136"/>
    </source>
</evidence>
<dbReference type="EMBL" id="MPDM01000009">
    <property type="protein sequence ID" value="OKL46241.1"/>
    <property type="molecule type" value="Genomic_DNA"/>
</dbReference>
<dbReference type="InterPro" id="IPR051679">
    <property type="entry name" value="DASS-Related_Transporters"/>
</dbReference>
<dbReference type="AlphaFoldDB" id="A0A1Q5PJX1"/>
<feature type="transmembrane region" description="Helical" evidence="6">
    <location>
        <begin position="250"/>
        <end position="270"/>
    </location>
</feature>
<keyword evidence="5 6" id="KW-0472">Membrane</keyword>
<name>A0A1Q5PJX1_9ACTO</name>
<dbReference type="Pfam" id="PF03606">
    <property type="entry name" value="DcuC"/>
    <property type="match status" value="1"/>
</dbReference>
<dbReference type="Proteomes" id="UP000186465">
    <property type="component" value="Unassembled WGS sequence"/>
</dbReference>
<feature type="transmembrane region" description="Helical" evidence="6">
    <location>
        <begin position="226"/>
        <end position="244"/>
    </location>
</feature>
<reference evidence="8" key="1">
    <citation type="submission" date="2016-11" db="EMBL/GenBank/DDBJ databases">
        <title>Actinomyces gypaetusis sp. nov. isolated from Gypaetus barbatus in Qinghai Tibet Plateau China.</title>
        <authorList>
            <person name="Meng X."/>
        </authorList>
    </citation>
    <scope>NUCLEOTIDE SEQUENCE [LARGE SCALE GENOMIC DNA]</scope>
    <source>
        <strain evidence="8">DSM 15383</strain>
    </source>
</reference>
<feature type="transmembrane region" description="Helical" evidence="6">
    <location>
        <begin position="414"/>
        <end position="433"/>
    </location>
</feature>
<proteinExistence type="predicted"/>
<evidence type="ECO:0000313" key="8">
    <source>
        <dbReference type="Proteomes" id="UP000186465"/>
    </source>
</evidence>
<comment type="caution">
    <text evidence="7">The sequence shown here is derived from an EMBL/GenBank/DDBJ whole genome shotgun (WGS) entry which is preliminary data.</text>
</comment>
<organism evidence="7 8">
    <name type="scientific">Boudabousia marimammalium</name>
    <dbReference type="NCBI Taxonomy" id="156892"/>
    <lineage>
        <taxon>Bacteria</taxon>
        <taxon>Bacillati</taxon>
        <taxon>Actinomycetota</taxon>
        <taxon>Actinomycetes</taxon>
        <taxon>Actinomycetales</taxon>
        <taxon>Actinomycetaceae</taxon>
        <taxon>Boudabousia</taxon>
    </lineage>
</organism>
<feature type="transmembrane region" description="Helical" evidence="6">
    <location>
        <begin position="313"/>
        <end position="334"/>
    </location>
</feature>
<feature type="transmembrane region" description="Helical" evidence="6">
    <location>
        <begin position="340"/>
        <end position="357"/>
    </location>
</feature>
<evidence type="ECO:0000313" key="7">
    <source>
        <dbReference type="EMBL" id="OKL46241.1"/>
    </source>
</evidence>
<feature type="transmembrane region" description="Helical" evidence="6">
    <location>
        <begin position="169"/>
        <end position="188"/>
    </location>
</feature>
<dbReference type="InterPro" id="IPR018385">
    <property type="entry name" value="C4_dicarb_anaerob_car-like"/>
</dbReference>
<keyword evidence="8" id="KW-1185">Reference proteome</keyword>
<feature type="transmembrane region" description="Helical" evidence="6">
    <location>
        <begin position="194"/>
        <end position="219"/>
    </location>
</feature>
<sequence length="523" mass="56507">MSEATVTEEKLPRSRKGFTLSIPSAFTVLFVLTILAAIATWTIPAGAYAKLSYDMDSSSLVLTSPQGETEQLPAEQASLDKLGVSLKVEEFTSGALNKPISVPGTYQQLEQNPASVSAIPHAMVKGAIEAVEIMVFIFVLGGLIGVVRATGAFESGLLAMTKKTKGREFTLIALVSIFMLIGGSLLGLEEEAVAFYPILIPIFLALGYDSITCMGAIFLSGAMGTAFSTINPFSSVIASNAAGIQFTEGIWWRAGGLLIAGTVLVSYLYWYSSRVKANPEFSYSYSDRDAFRHKWLVESGTEDIKAFGWEKKIILTLFVAPFIIMIFGVILAGWWFPEMATIFLVAAIIIILIGIWGHDRISEKELVDAFAEGAGSLVAVSLIIGLARGINIILNDGHVSDTILYSLTKVVSGMSGPVFIVILMLVFFVLGFVVPSSSGLAVLSMPIFAPLADTVGMPRWIIVAAYQFGQYCMLFIAPTGLVMATMQMLDMKYTHWLRFVWPMVAFLMGFGALFLVTAVLVAS</sequence>
<feature type="transmembrane region" description="Helical" evidence="6">
    <location>
        <begin position="133"/>
        <end position="157"/>
    </location>
</feature>
<evidence type="ECO:0000256" key="3">
    <source>
        <dbReference type="ARBA" id="ARBA00022692"/>
    </source>
</evidence>
<dbReference type="RefSeq" id="WP_075362051.1">
    <property type="nucleotide sequence ID" value="NZ_MPDM01000009.1"/>
</dbReference>
<feature type="transmembrane region" description="Helical" evidence="6">
    <location>
        <begin position="20"/>
        <end position="43"/>
    </location>
</feature>